<accession>Q9HHL0</accession>
<gene>
    <name evidence="1" type="ordered locus">VNG_6344H</name>
</gene>
<evidence type="ECO:0000313" key="1">
    <source>
        <dbReference type="EMBL" id="AAG20969.1"/>
    </source>
</evidence>
<evidence type="ECO:0000313" key="2">
    <source>
        <dbReference type="Proteomes" id="UP000000554"/>
    </source>
</evidence>
<keyword evidence="1" id="KW-0614">Plasmid</keyword>
<keyword evidence="2" id="KW-1185">Reference proteome</keyword>
<geneLocation type="plasmid" evidence="1 2">
    <name>pNRC200</name>
</geneLocation>
<dbReference type="KEGG" id="hal:VNG_6344H"/>
<dbReference type="HOGENOM" id="CLU_3353871_0_0_2"/>
<dbReference type="EMBL" id="AE004438">
    <property type="protein sequence ID" value="AAG20969.1"/>
    <property type="molecule type" value="Genomic_DNA"/>
</dbReference>
<organism evidence="1 2">
    <name type="scientific">Halobacterium salinarum (strain ATCC 700922 / JCM 11081 / NRC-1)</name>
    <name type="common">Halobacterium halobium</name>
    <dbReference type="NCBI Taxonomy" id="64091"/>
    <lineage>
        <taxon>Archaea</taxon>
        <taxon>Methanobacteriati</taxon>
        <taxon>Methanobacteriota</taxon>
        <taxon>Stenosarchaea group</taxon>
        <taxon>Halobacteria</taxon>
        <taxon>Halobacteriales</taxon>
        <taxon>Halobacteriaceae</taxon>
        <taxon>Halobacterium</taxon>
        <taxon>Halobacterium salinarum NRC-34001</taxon>
    </lineage>
</organism>
<name>Q9HHL0_HALSA</name>
<dbReference type="Proteomes" id="UP000000554">
    <property type="component" value="Plasmid pNRC200"/>
</dbReference>
<reference evidence="1 2" key="1">
    <citation type="journal article" date="2000" name="Proc. Natl. Acad. Sci. U.S.A.">
        <title>Genome sequence of Halobacterium species NRC-1.</title>
        <authorList>
            <person name="Ng W.V."/>
            <person name="Kennedy S.P."/>
            <person name="Mahairas G.G."/>
            <person name="Berquist B."/>
            <person name="Pan M."/>
            <person name="Shukla H.D."/>
            <person name="Lasky S.R."/>
            <person name="Baliga N.S."/>
            <person name="Thorsson V."/>
            <person name="Sbrogna J."/>
            <person name="Swartzell S."/>
            <person name="Weir D."/>
            <person name="Hall J."/>
            <person name="Dahl T.A."/>
            <person name="Welti R."/>
            <person name="Goo Y.A."/>
            <person name="Leithauser B."/>
            <person name="Keller K."/>
            <person name="Cruz R."/>
            <person name="Danson M.J."/>
            <person name="Hough D.W."/>
            <person name="Maddocks D.G."/>
            <person name="Jablonski P.E."/>
            <person name="Krebs M.P."/>
            <person name="Angevine C.M."/>
            <person name="Dale H."/>
            <person name="Isenbarger T.A."/>
            <person name="Peck R.F."/>
            <person name="Pohlschroder M."/>
            <person name="Spudich J.L."/>
            <person name="Jung K.W."/>
            <person name="Alam M."/>
            <person name="Freitas T."/>
            <person name="Hou S."/>
            <person name="Daniels C.J."/>
            <person name="Dennis P.P."/>
            <person name="Omer A.D."/>
            <person name="Ebhardt H."/>
            <person name="Lowe T.M."/>
            <person name="Liang P."/>
            <person name="Riley M."/>
            <person name="Hood L."/>
            <person name="DasSarma S."/>
        </authorList>
    </citation>
    <scope>NUCLEOTIDE SEQUENCE [LARGE SCALE GENOMIC DNA]</scope>
    <source>
        <strain evidence="2">ATCC 700922 / JCM 11081 / NRC-1</strain>
        <plasmid evidence="2">Plasmid pNRC200</plasmid>
    </source>
</reference>
<proteinExistence type="predicted"/>
<dbReference type="AlphaFoldDB" id="Q9HHL0"/>
<sequence>MDLVNQEVSLIRQAKPLELKKIPVGRCLGSNVEFQL</sequence>
<dbReference type="InParanoid" id="Q9HHL0"/>
<protein>
    <submittedName>
        <fullName evidence="1">Vng6344h</fullName>
    </submittedName>
</protein>